<evidence type="ECO:0000313" key="2">
    <source>
        <dbReference type="EMBL" id="KAF5556556.1"/>
    </source>
</evidence>
<dbReference type="CDD" id="cd18186">
    <property type="entry name" value="BTB_POZ_ZBTB_KLHL-like"/>
    <property type="match status" value="1"/>
</dbReference>
<keyword evidence="3" id="KW-1185">Reference proteome</keyword>
<evidence type="ECO:0000313" key="3">
    <source>
        <dbReference type="Proteomes" id="UP000522262"/>
    </source>
</evidence>
<dbReference type="SMART" id="SM00225">
    <property type="entry name" value="BTB"/>
    <property type="match status" value="1"/>
</dbReference>
<comment type="caution">
    <text evidence="2">The sequence shown here is derived from an EMBL/GenBank/DDBJ whole genome shotgun (WGS) entry which is preliminary data.</text>
</comment>
<dbReference type="SUPFAM" id="SSF54695">
    <property type="entry name" value="POZ domain"/>
    <property type="match status" value="1"/>
</dbReference>
<dbReference type="Gene3D" id="3.30.710.10">
    <property type="entry name" value="Potassium Channel Kv1.1, Chain A"/>
    <property type="match status" value="1"/>
</dbReference>
<accession>A0A8H5JL12</accession>
<protein>
    <submittedName>
        <fullName evidence="2">Kelch repeat BTB domain-containing protein</fullName>
    </submittedName>
</protein>
<gene>
    <name evidence="2" type="ORF">FMEXI_1028</name>
</gene>
<dbReference type="PANTHER" id="PTHR47843">
    <property type="entry name" value="BTB DOMAIN-CONTAINING PROTEIN-RELATED"/>
    <property type="match status" value="1"/>
</dbReference>
<dbReference type="AlphaFoldDB" id="A0A8H5JL12"/>
<evidence type="ECO:0000259" key="1">
    <source>
        <dbReference type="PROSITE" id="PS50097"/>
    </source>
</evidence>
<reference evidence="2 3" key="1">
    <citation type="submission" date="2020-05" db="EMBL/GenBank/DDBJ databases">
        <title>Identification and distribution of gene clusters putatively required for synthesis of sphingolipid metabolism inhibitors in phylogenetically diverse species of the filamentous fungus Fusarium.</title>
        <authorList>
            <person name="Kim H.-S."/>
            <person name="Busman M."/>
            <person name="Brown D.W."/>
            <person name="Divon H."/>
            <person name="Uhlig S."/>
            <person name="Proctor R.H."/>
        </authorList>
    </citation>
    <scope>NUCLEOTIDE SEQUENCE [LARGE SCALE GENOMIC DNA]</scope>
    <source>
        <strain evidence="2 3">NRRL 53147</strain>
    </source>
</reference>
<dbReference type="InterPro" id="IPR011333">
    <property type="entry name" value="SKP1/BTB/POZ_sf"/>
</dbReference>
<dbReference type="PANTHER" id="PTHR47843:SF5">
    <property type="entry name" value="BTB_POZ DOMAIN PROTEIN"/>
    <property type="match status" value="1"/>
</dbReference>
<proteinExistence type="predicted"/>
<dbReference type="Proteomes" id="UP000522262">
    <property type="component" value="Unassembled WGS sequence"/>
</dbReference>
<sequence length="296" mass="33936">MGSPMDYRQEGRPSSLFNTSENCHEYLKDLPEMLKTGKYSDLTIVCGNNRYQVHRNILCARSKFFDVSCDRDFKESNGVIELPDDDPAAVQKMIGYIYNIEYAPTTTQMLDNDDDIEAELSDTDYDAAERYRLKLFGAEFVERKRIKQLKERKWASWKVEEPTLSSQLSLHAKVYGLGEKYRIEGLKKEAQRKFESEIQSGNVGVDDFAEAVEEVYTSTVSDDRGLRDVVVKMIELDVLLLDHAVVREVMRATEFALDVLLYMSQGLRSQARFKDSPQTSISPLFRISCTQLITIS</sequence>
<dbReference type="PROSITE" id="PS50097">
    <property type="entry name" value="BTB"/>
    <property type="match status" value="1"/>
</dbReference>
<dbReference type="EMBL" id="JAAOAM010000025">
    <property type="protein sequence ID" value="KAF5556556.1"/>
    <property type="molecule type" value="Genomic_DNA"/>
</dbReference>
<feature type="domain" description="BTB" evidence="1">
    <location>
        <begin position="40"/>
        <end position="106"/>
    </location>
</feature>
<name>A0A8H5JL12_9HYPO</name>
<dbReference type="InterPro" id="IPR000210">
    <property type="entry name" value="BTB/POZ_dom"/>
</dbReference>
<organism evidence="2 3">
    <name type="scientific">Fusarium mexicanum</name>
    <dbReference type="NCBI Taxonomy" id="751941"/>
    <lineage>
        <taxon>Eukaryota</taxon>
        <taxon>Fungi</taxon>
        <taxon>Dikarya</taxon>
        <taxon>Ascomycota</taxon>
        <taxon>Pezizomycotina</taxon>
        <taxon>Sordariomycetes</taxon>
        <taxon>Hypocreomycetidae</taxon>
        <taxon>Hypocreales</taxon>
        <taxon>Nectriaceae</taxon>
        <taxon>Fusarium</taxon>
        <taxon>Fusarium fujikuroi species complex</taxon>
    </lineage>
</organism>
<dbReference type="Pfam" id="PF00651">
    <property type="entry name" value="BTB"/>
    <property type="match status" value="1"/>
</dbReference>